<dbReference type="EMBL" id="MKCS01000003">
    <property type="protein sequence ID" value="OHX10824.1"/>
    <property type="molecule type" value="Genomic_DNA"/>
</dbReference>
<name>A0A1S1WUA1_9NEIS</name>
<dbReference type="OrthoDB" id="9784230at2"/>
<proteinExistence type="inferred from homology"/>
<evidence type="ECO:0000256" key="7">
    <source>
        <dbReference type="SAM" id="SignalP"/>
    </source>
</evidence>
<dbReference type="SUPFAM" id="SSF53822">
    <property type="entry name" value="Periplasmic binding protein-like I"/>
    <property type="match status" value="1"/>
</dbReference>
<comment type="subcellular location">
    <subcellularLocation>
        <location evidence="1">Cell membrane</location>
        <topology evidence="1">Lipid-anchor</topology>
    </subcellularLocation>
</comment>
<dbReference type="RefSeq" id="WP_071116891.1">
    <property type="nucleotide sequence ID" value="NZ_MKCS01000003.1"/>
</dbReference>
<dbReference type="InterPro" id="IPR050957">
    <property type="entry name" value="BMP_lipoprotein"/>
</dbReference>
<dbReference type="PANTHER" id="PTHR34296:SF2">
    <property type="entry name" value="ABC TRANSPORTER GUANOSINE-BINDING PROTEIN NUPN"/>
    <property type="match status" value="1"/>
</dbReference>
<comment type="similarity">
    <text evidence="2">Belongs to the BMP lipoprotein family.</text>
</comment>
<sequence>MKMTFAIKTAGCAVAAALLASPVLAKDFSVAVVYDQAGKFDKSFNEAAFNGAERFKKEFKIDYREGQPSNDAQKEQVLRNMARKGVDLVVAVGFAYTQSIETVAKEFPSTKFTLVDSVAKGANVQSIAFKEQEGSFLVGMAAALKSKTGKVGYLGGMDVPLIRAFGCGYAQGARYVNPKAVVLQNMLGTTHTAFNDPSRGNELAKSQYDRGADVIFAAAALSNVGVIQAAKASSKFYIGVDSNQNYMQPGVVLTSMVKRVDNAVYETMRDAKNNAWKPSVKLMGLKENGVDWALDKYNRPLITPEMEKKIVAARKDIIAGKIKVVDYRAANSCPVN</sequence>
<dbReference type="CDD" id="cd06354">
    <property type="entry name" value="PBP1_PrnA-like"/>
    <property type="match status" value="1"/>
</dbReference>
<protein>
    <submittedName>
        <fullName evidence="9">BMP family ABC transporter substrate-binding protein</fullName>
    </submittedName>
</protein>
<feature type="chain" id="PRO_5010309578" evidence="7">
    <location>
        <begin position="26"/>
        <end position="336"/>
    </location>
</feature>
<dbReference type="InterPro" id="IPR003760">
    <property type="entry name" value="PnrA-like"/>
</dbReference>
<evidence type="ECO:0000256" key="3">
    <source>
        <dbReference type="ARBA" id="ARBA00022475"/>
    </source>
</evidence>
<gene>
    <name evidence="9" type="ORF">BI347_20165</name>
</gene>
<evidence type="ECO:0000313" key="9">
    <source>
        <dbReference type="EMBL" id="OHX10824.1"/>
    </source>
</evidence>
<accession>A0A1S1WUA1</accession>
<evidence type="ECO:0000313" key="10">
    <source>
        <dbReference type="Proteomes" id="UP000180088"/>
    </source>
</evidence>
<dbReference type="Gene3D" id="3.40.50.2300">
    <property type="match status" value="2"/>
</dbReference>
<evidence type="ECO:0000256" key="2">
    <source>
        <dbReference type="ARBA" id="ARBA00008610"/>
    </source>
</evidence>
<feature type="domain" description="ABC transporter substrate-binding protein PnrA-like" evidence="8">
    <location>
        <begin position="29"/>
        <end position="324"/>
    </location>
</feature>
<evidence type="ECO:0000256" key="5">
    <source>
        <dbReference type="ARBA" id="ARBA00023136"/>
    </source>
</evidence>
<keyword evidence="3" id="KW-1003">Cell membrane</keyword>
<evidence type="ECO:0000256" key="1">
    <source>
        <dbReference type="ARBA" id="ARBA00004193"/>
    </source>
</evidence>
<keyword evidence="5" id="KW-0472">Membrane</keyword>
<organism evidence="9 10">
    <name type="scientific">Chromobacterium sphagni</name>
    <dbReference type="NCBI Taxonomy" id="1903179"/>
    <lineage>
        <taxon>Bacteria</taxon>
        <taxon>Pseudomonadati</taxon>
        <taxon>Pseudomonadota</taxon>
        <taxon>Betaproteobacteria</taxon>
        <taxon>Neisseriales</taxon>
        <taxon>Chromobacteriaceae</taxon>
        <taxon>Chromobacterium</taxon>
    </lineage>
</organism>
<evidence type="ECO:0000256" key="4">
    <source>
        <dbReference type="ARBA" id="ARBA00022729"/>
    </source>
</evidence>
<dbReference type="STRING" id="1903179.BI347_20165"/>
<feature type="signal peptide" evidence="7">
    <location>
        <begin position="1"/>
        <end position="25"/>
    </location>
</feature>
<dbReference type="InterPro" id="IPR028082">
    <property type="entry name" value="Peripla_BP_I"/>
</dbReference>
<keyword evidence="4 7" id="KW-0732">Signal</keyword>
<dbReference type="AlphaFoldDB" id="A0A1S1WUA1"/>
<comment type="caution">
    <text evidence="9">The sequence shown here is derived from an EMBL/GenBank/DDBJ whole genome shotgun (WGS) entry which is preliminary data.</text>
</comment>
<reference evidence="9 10" key="1">
    <citation type="submission" date="2016-09" db="EMBL/GenBank/DDBJ databases">
        <title>Chromobacterium muskegensis sp. nov., an insecticidal bacterium isolated from Sphagnum bogs.</title>
        <authorList>
            <person name="Sparks M.E."/>
            <person name="Blackburn M.B."/>
            <person name="Gundersen-Rindal D.E."/>
            <person name="Mitchell A."/>
            <person name="Farrar R."/>
            <person name="Kuhar D."/>
        </authorList>
    </citation>
    <scope>NUCLEOTIDE SEQUENCE [LARGE SCALE GENOMIC DNA]</scope>
    <source>
        <strain evidence="9 10">37-2</strain>
    </source>
</reference>
<dbReference type="PANTHER" id="PTHR34296">
    <property type="entry name" value="TRANSCRIPTIONAL ACTIVATOR PROTEIN MED"/>
    <property type="match status" value="1"/>
</dbReference>
<evidence type="ECO:0000256" key="6">
    <source>
        <dbReference type="ARBA" id="ARBA00023288"/>
    </source>
</evidence>
<dbReference type="Proteomes" id="UP000180088">
    <property type="component" value="Unassembled WGS sequence"/>
</dbReference>
<dbReference type="GO" id="GO:0005886">
    <property type="term" value="C:plasma membrane"/>
    <property type="evidence" value="ECO:0007669"/>
    <property type="project" value="UniProtKB-SubCell"/>
</dbReference>
<keyword evidence="6" id="KW-0449">Lipoprotein</keyword>
<evidence type="ECO:0000259" key="8">
    <source>
        <dbReference type="Pfam" id="PF02608"/>
    </source>
</evidence>
<dbReference type="Pfam" id="PF02608">
    <property type="entry name" value="Bmp"/>
    <property type="match status" value="1"/>
</dbReference>